<evidence type="ECO:0000313" key="1">
    <source>
        <dbReference type="EMBL" id="SVB10767.1"/>
    </source>
</evidence>
<protein>
    <submittedName>
        <fullName evidence="1">Uncharacterized protein</fullName>
    </submittedName>
</protein>
<gene>
    <name evidence="1" type="ORF">METZ01_LOCUS163621</name>
</gene>
<dbReference type="EMBL" id="UINC01028917">
    <property type="protein sequence ID" value="SVB10767.1"/>
    <property type="molecule type" value="Genomic_DNA"/>
</dbReference>
<dbReference type="AlphaFoldDB" id="A0A382BC30"/>
<dbReference type="Gene3D" id="3.30.700.10">
    <property type="entry name" value="Glycoprotein, Type 4 Pilin"/>
    <property type="match status" value="1"/>
</dbReference>
<organism evidence="1">
    <name type="scientific">marine metagenome</name>
    <dbReference type="NCBI Taxonomy" id="408172"/>
    <lineage>
        <taxon>unclassified sequences</taxon>
        <taxon>metagenomes</taxon>
        <taxon>ecological metagenomes</taxon>
    </lineage>
</organism>
<sequence length="214" mass="22843">MKRFLKYIKSTKGQSLAEFAVTTAMMATLATTAAPKFSGVGEGAKEKKTLADIDKIMKSANNFYNAKVTSDGRGRFPGQDKYNETVPASGAYADETACLAHIKGEGATFTTFESDNATSWASVFGTSNADATAPSGHRINTTENDNGNNSFDEYVGSEEFLNEFGGNAVKSPFQDGHYIYTVIAGSGSGTSSISPILFIADLESPKNFHKKLQP</sequence>
<accession>A0A382BC30</accession>
<reference evidence="1" key="1">
    <citation type="submission" date="2018-05" db="EMBL/GenBank/DDBJ databases">
        <authorList>
            <person name="Lanie J.A."/>
            <person name="Ng W.-L."/>
            <person name="Kazmierczak K.M."/>
            <person name="Andrzejewski T.M."/>
            <person name="Davidsen T.M."/>
            <person name="Wayne K.J."/>
            <person name="Tettelin H."/>
            <person name="Glass J.I."/>
            <person name="Rusch D."/>
            <person name="Podicherti R."/>
            <person name="Tsui H.-C.T."/>
            <person name="Winkler M.E."/>
        </authorList>
    </citation>
    <scope>NUCLEOTIDE SEQUENCE</scope>
</reference>
<proteinExistence type="predicted"/>
<name>A0A382BC30_9ZZZZ</name>